<evidence type="ECO:0000313" key="11">
    <source>
        <dbReference type="Proteomes" id="UP000267251"/>
    </source>
</evidence>
<dbReference type="PROSITE" id="PS50249">
    <property type="entry name" value="MPN"/>
    <property type="match status" value="1"/>
</dbReference>
<accession>A0A4P9Y591</accession>
<dbReference type="InterPro" id="IPR007716">
    <property type="entry name" value="NPL4_Zn-bd_put"/>
</dbReference>
<sequence>MLFARLPLDESTTNKATHSASGSTAPAPPSAYFTPAPSSHPVDIKLAKENGLVHRPRDPQFCRHGEKGMCDYCSPLEPYDPKYLAENAIKHASFHAHLRHLLSNQSKTSDPAHQPPPLEEPDFRVKTSCPGRHEPWPKGICSKCQPSAVTLNRQGFRMVDHLEVASPSIIEHFLEEWRAAGAQRFGFLYGRYQPHPTVPLGIKAEVYAIYEPFQKGDRDWVEPLAFEEPEEVKEVAEACGLERIGMIWTDLVDDGTGTGKVLCKRHQDSYFLSAQECTFAATMQRRHPFRTPLDRSGRFGSRFVTCVVSGNEQGAIELTSYQMSLEAESMVEAELVVPSQDPSQLRVEEATATKYVPEVFYTVKDKWGVAVRETASPSFPVEYWLITLSHGFPTDPTGFFNNTGATPVERGYASGQSKAAEENDLPILAKRILPSSPSSPDAALTWETFDFFTLIRLHRCSILSKEQVKMLAKATVVKNDAKIREVVQSTEWSTLEAILREVKPTAPPTPSNVTSVGGGSKGPWSCPHCTFTNEGASGDDTCEMCGLPRDG</sequence>
<dbReference type="InterPro" id="IPR016563">
    <property type="entry name" value="Npl4"/>
</dbReference>
<evidence type="ECO:0000256" key="6">
    <source>
        <dbReference type="ARBA" id="ARBA00022771"/>
    </source>
</evidence>
<reference evidence="11" key="1">
    <citation type="journal article" date="2018" name="Nat. Microbiol.">
        <title>Leveraging single-cell genomics to expand the fungal tree of life.</title>
        <authorList>
            <person name="Ahrendt S.R."/>
            <person name="Quandt C.A."/>
            <person name="Ciobanu D."/>
            <person name="Clum A."/>
            <person name="Salamov A."/>
            <person name="Andreopoulos B."/>
            <person name="Cheng J.F."/>
            <person name="Woyke T."/>
            <person name="Pelin A."/>
            <person name="Henrissat B."/>
            <person name="Reynolds N.K."/>
            <person name="Benny G.L."/>
            <person name="Smith M.E."/>
            <person name="James T.Y."/>
            <person name="Grigoriev I.V."/>
        </authorList>
    </citation>
    <scope>NUCLEOTIDE SEQUENCE [LARGE SCALE GENOMIC DNA]</scope>
</reference>
<dbReference type="GO" id="GO:0031965">
    <property type="term" value="C:nuclear membrane"/>
    <property type="evidence" value="ECO:0007669"/>
    <property type="project" value="UniProtKB-SubCell"/>
</dbReference>
<dbReference type="Gene3D" id="4.10.1060.10">
    <property type="entry name" value="Zinc finger, RanBP2-type"/>
    <property type="match status" value="1"/>
</dbReference>
<dbReference type="SUPFAM" id="SSF90209">
    <property type="entry name" value="Ran binding protein zinc finger-like"/>
    <property type="match status" value="1"/>
</dbReference>
<evidence type="ECO:0000256" key="3">
    <source>
        <dbReference type="ARBA" id="ARBA00011025"/>
    </source>
</evidence>
<protein>
    <recommendedName>
        <fullName evidence="4">Nuclear protein localization protein 4</fullName>
    </recommendedName>
</protein>
<gene>
    <name evidence="10" type="ORF">BJ684DRAFT_9080</name>
</gene>
<dbReference type="Pfam" id="PF05021">
    <property type="entry name" value="NPL4"/>
    <property type="match status" value="1"/>
</dbReference>
<dbReference type="GO" id="GO:0043130">
    <property type="term" value="F:ubiquitin binding"/>
    <property type="evidence" value="ECO:0007669"/>
    <property type="project" value="TreeGrafter"/>
</dbReference>
<dbReference type="InterPro" id="IPR036443">
    <property type="entry name" value="Znf_RanBP2_sf"/>
</dbReference>
<dbReference type="CDD" id="cd08061">
    <property type="entry name" value="MPN_NPL4"/>
    <property type="match status" value="1"/>
</dbReference>
<keyword evidence="7" id="KW-0862">Zinc</keyword>
<dbReference type="GO" id="GO:0006511">
    <property type="term" value="P:ubiquitin-dependent protein catabolic process"/>
    <property type="evidence" value="ECO:0007669"/>
    <property type="project" value="InterPro"/>
</dbReference>
<feature type="region of interest" description="Disordered" evidence="8">
    <location>
        <begin position="1"/>
        <end position="40"/>
    </location>
</feature>
<dbReference type="PANTHER" id="PTHR12710:SF0">
    <property type="entry name" value="NUCLEAR PROTEIN LOCALIZATION PROTEIN 4 HOMOLOG"/>
    <property type="match status" value="1"/>
</dbReference>
<dbReference type="EMBL" id="KZ987884">
    <property type="protein sequence ID" value="RKP14105.1"/>
    <property type="molecule type" value="Genomic_DNA"/>
</dbReference>
<dbReference type="SMART" id="SM00547">
    <property type="entry name" value="ZnF_RBZ"/>
    <property type="match status" value="1"/>
</dbReference>
<comment type="subcellular location">
    <subcellularLocation>
        <location evidence="2">Cytoplasm</location>
        <location evidence="2">Perinuclear region</location>
    </subcellularLocation>
    <subcellularLocation>
        <location evidence="1">Nucleus membrane</location>
        <topology evidence="1">Peripheral membrane protein</topology>
        <orientation evidence="1">Cytoplasmic side</orientation>
    </subcellularLocation>
</comment>
<evidence type="ECO:0000256" key="1">
    <source>
        <dbReference type="ARBA" id="ARBA00004335"/>
    </source>
</evidence>
<keyword evidence="11" id="KW-1185">Reference proteome</keyword>
<organism evidence="10 11">
    <name type="scientific">Piptocephalis cylindrospora</name>
    <dbReference type="NCBI Taxonomy" id="1907219"/>
    <lineage>
        <taxon>Eukaryota</taxon>
        <taxon>Fungi</taxon>
        <taxon>Fungi incertae sedis</taxon>
        <taxon>Zoopagomycota</taxon>
        <taxon>Zoopagomycotina</taxon>
        <taxon>Zoopagomycetes</taxon>
        <taxon>Zoopagales</taxon>
        <taxon>Piptocephalidaceae</taxon>
        <taxon>Piptocephalis</taxon>
    </lineage>
</organism>
<evidence type="ECO:0000256" key="7">
    <source>
        <dbReference type="ARBA" id="ARBA00022833"/>
    </source>
</evidence>
<evidence type="ECO:0000256" key="2">
    <source>
        <dbReference type="ARBA" id="ARBA00004556"/>
    </source>
</evidence>
<evidence type="ECO:0000259" key="9">
    <source>
        <dbReference type="PROSITE" id="PS50249"/>
    </source>
</evidence>
<dbReference type="PIRSF" id="PIRSF010052">
    <property type="entry name" value="Polyub_prc_Npl4"/>
    <property type="match status" value="1"/>
</dbReference>
<dbReference type="GO" id="GO:0031625">
    <property type="term" value="F:ubiquitin protein ligase binding"/>
    <property type="evidence" value="ECO:0007669"/>
    <property type="project" value="TreeGrafter"/>
</dbReference>
<evidence type="ECO:0000256" key="4">
    <source>
        <dbReference type="ARBA" id="ARBA00019709"/>
    </source>
</evidence>
<keyword evidence="5" id="KW-0479">Metal-binding</keyword>
<dbReference type="OrthoDB" id="10251089at2759"/>
<keyword evidence="6" id="KW-0863">Zinc-finger</keyword>
<proteinExistence type="inferred from homology"/>
<dbReference type="AlphaFoldDB" id="A0A4P9Y591"/>
<evidence type="ECO:0000313" key="10">
    <source>
        <dbReference type="EMBL" id="RKP14105.1"/>
    </source>
</evidence>
<dbReference type="GO" id="GO:0008270">
    <property type="term" value="F:zinc ion binding"/>
    <property type="evidence" value="ECO:0007669"/>
    <property type="project" value="UniProtKB-KW"/>
</dbReference>
<evidence type="ECO:0000256" key="5">
    <source>
        <dbReference type="ARBA" id="ARBA00022723"/>
    </source>
</evidence>
<feature type="domain" description="MPN" evidence="9">
    <location>
        <begin position="162"/>
        <end position="299"/>
    </location>
</feature>
<dbReference type="GO" id="GO:0048471">
    <property type="term" value="C:perinuclear region of cytoplasm"/>
    <property type="evidence" value="ECO:0007669"/>
    <property type="project" value="UniProtKB-SubCell"/>
</dbReference>
<evidence type="ECO:0000256" key="8">
    <source>
        <dbReference type="SAM" id="MobiDB-lite"/>
    </source>
</evidence>
<name>A0A4P9Y591_9FUNG</name>
<dbReference type="InterPro" id="IPR037518">
    <property type="entry name" value="MPN"/>
</dbReference>
<comment type="similarity">
    <text evidence="3">Belongs to the NPL4 family.</text>
</comment>
<dbReference type="Proteomes" id="UP000267251">
    <property type="component" value="Unassembled WGS sequence"/>
</dbReference>
<dbReference type="InterPro" id="IPR007717">
    <property type="entry name" value="NPL4_C"/>
</dbReference>
<dbReference type="PANTHER" id="PTHR12710">
    <property type="entry name" value="NUCLEAR PROTEIN LOCALIZATION 4"/>
    <property type="match status" value="1"/>
</dbReference>
<dbReference type="InterPro" id="IPR001876">
    <property type="entry name" value="Znf_RanBP2"/>
</dbReference>
<dbReference type="Pfam" id="PF05020">
    <property type="entry name" value="zf-NPL4"/>
    <property type="match status" value="1"/>
</dbReference>